<dbReference type="STRING" id="872970.SAMN04488134_101780"/>
<keyword evidence="4" id="KW-1185">Reference proteome</keyword>
<dbReference type="Proteomes" id="UP000199300">
    <property type="component" value="Unassembled WGS sequence"/>
</dbReference>
<evidence type="ECO:0000313" key="3">
    <source>
        <dbReference type="EMBL" id="SEN73840.1"/>
    </source>
</evidence>
<sequence>MRETTGRRLNQIMSERNLKQVDILNLTKRFTHGNLKISKTDLSQYVNGKTEPRPDKLFILAKALEVNEAWLMGYDSRKERTPGKKTTMLESRSDSIPKTEQQLGLTDDEIMTLAAHRVGYEGNLTDEEIKQVKNALRIALEKD</sequence>
<name>A0A1H8IYK8_9BACI</name>
<dbReference type="CDD" id="cd00093">
    <property type="entry name" value="HTH_XRE"/>
    <property type="match status" value="1"/>
</dbReference>
<dbReference type="GO" id="GO:0003677">
    <property type="term" value="F:DNA binding"/>
    <property type="evidence" value="ECO:0007669"/>
    <property type="project" value="InterPro"/>
</dbReference>
<dbReference type="SUPFAM" id="SSF47413">
    <property type="entry name" value="lambda repressor-like DNA-binding domains"/>
    <property type="match status" value="1"/>
</dbReference>
<dbReference type="InterPro" id="IPR010982">
    <property type="entry name" value="Lambda_DNA-bd_dom_sf"/>
</dbReference>
<dbReference type="AlphaFoldDB" id="A0A1H8IYK8"/>
<evidence type="ECO:0000256" key="1">
    <source>
        <dbReference type="SAM" id="MobiDB-lite"/>
    </source>
</evidence>
<organism evidence="3 4">
    <name type="scientific">Amphibacillus marinus</name>
    <dbReference type="NCBI Taxonomy" id="872970"/>
    <lineage>
        <taxon>Bacteria</taxon>
        <taxon>Bacillati</taxon>
        <taxon>Bacillota</taxon>
        <taxon>Bacilli</taxon>
        <taxon>Bacillales</taxon>
        <taxon>Bacillaceae</taxon>
        <taxon>Amphibacillus</taxon>
    </lineage>
</organism>
<dbReference type="Gene3D" id="1.10.260.40">
    <property type="entry name" value="lambda repressor-like DNA-binding domains"/>
    <property type="match status" value="1"/>
</dbReference>
<proteinExistence type="predicted"/>
<dbReference type="PROSITE" id="PS50943">
    <property type="entry name" value="HTH_CROC1"/>
    <property type="match status" value="1"/>
</dbReference>
<feature type="domain" description="HTH cro/C1-type" evidence="2">
    <location>
        <begin position="37"/>
        <end position="71"/>
    </location>
</feature>
<dbReference type="EMBL" id="FODJ01000001">
    <property type="protein sequence ID" value="SEN73840.1"/>
    <property type="molecule type" value="Genomic_DNA"/>
</dbReference>
<evidence type="ECO:0000259" key="2">
    <source>
        <dbReference type="PROSITE" id="PS50943"/>
    </source>
</evidence>
<gene>
    <name evidence="3" type="ORF">SAMN04488134_101780</name>
</gene>
<feature type="region of interest" description="Disordered" evidence="1">
    <location>
        <begin position="80"/>
        <end position="101"/>
    </location>
</feature>
<evidence type="ECO:0000313" key="4">
    <source>
        <dbReference type="Proteomes" id="UP000199300"/>
    </source>
</evidence>
<protein>
    <submittedName>
        <fullName evidence="3">Helix-turn-helix domain-containing protein</fullName>
    </submittedName>
</protein>
<dbReference type="Pfam" id="PF01381">
    <property type="entry name" value="HTH_3"/>
    <property type="match status" value="1"/>
</dbReference>
<dbReference type="RefSeq" id="WP_218144074.1">
    <property type="nucleotide sequence ID" value="NZ_FODJ01000001.1"/>
</dbReference>
<reference evidence="3 4" key="1">
    <citation type="submission" date="2016-10" db="EMBL/GenBank/DDBJ databases">
        <authorList>
            <person name="de Groot N.N."/>
        </authorList>
    </citation>
    <scope>NUCLEOTIDE SEQUENCE [LARGE SCALE GENOMIC DNA]</scope>
    <source>
        <strain evidence="3 4">CGMCC 1.10434</strain>
    </source>
</reference>
<accession>A0A1H8IYK8</accession>
<dbReference type="InterPro" id="IPR001387">
    <property type="entry name" value="Cro/C1-type_HTH"/>
</dbReference>